<dbReference type="SUPFAM" id="SSF50729">
    <property type="entry name" value="PH domain-like"/>
    <property type="match status" value="1"/>
</dbReference>
<protein>
    <submittedName>
        <fullName evidence="3">PH domain-containing protein</fullName>
    </submittedName>
</protein>
<dbReference type="EMBL" id="LIWG01000001">
    <property type="protein sequence ID" value="MBE3607200.1"/>
    <property type="molecule type" value="Genomic_DNA"/>
</dbReference>
<accession>A0AAW3ZWN4</accession>
<dbReference type="InterPro" id="IPR037063">
    <property type="entry name" value="PHb_sf"/>
</dbReference>
<name>A0AAW3ZWN4_9BACT</name>
<sequence length="183" mass="20811">MPSLEEIQSQISCFSNANTFMTKKEIKELPHMLWEDEKIEKITNGAYNNGIGILVATNSRLIFIDKGFIKLRVENFDYSKISSIEYETGILMGEITIYTSGNRAKITHMEKSMAREMAEFLRAYIANNGSKKEAPKETTEPKQSSGGIDSQIERLEKLSKLLEGGFLTQEEFDIQKKKIISEI</sequence>
<proteinExistence type="predicted"/>
<dbReference type="Proteomes" id="UP000650616">
    <property type="component" value="Unassembled WGS sequence"/>
</dbReference>
<dbReference type="Gene3D" id="2.30.29.50">
    <property type="entry name" value="Bacterial Pleckstrin homology domain"/>
    <property type="match status" value="1"/>
</dbReference>
<keyword evidence="4" id="KW-1185">Reference proteome</keyword>
<evidence type="ECO:0000256" key="1">
    <source>
        <dbReference type="SAM" id="MobiDB-lite"/>
    </source>
</evidence>
<organism evidence="3 4">
    <name type="scientific">Campylobacter californiensis</name>
    <dbReference type="NCBI Taxonomy" id="1032243"/>
    <lineage>
        <taxon>Bacteria</taxon>
        <taxon>Pseudomonadati</taxon>
        <taxon>Campylobacterota</taxon>
        <taxon>Epsilonproteobacteria</taxon>
        <taxon>Campylobacterales</taxon>
        <taxon>Campylobacteraceae</taxon>
        <taxon>Campylobacter</taxon>
    </lineage>
</organism>
<evidence type="ECO:0000313" key="4">
    <source>
        <dbReference type="Proteomes" id="UP000650616"/>
    </source>
</evidence>
<dbReference type="InterPro" id="IPR039519">
    <property type="entry name" value="YokE-like_PH"/>
</dbReference>
<reference evidence="3 4" key="1">
    <citation type="submission" date="2015-08" db="EMBL/GenBank/DDBJ databases">
        <title>Comparative genomics of the Campylobacter concisus group.</title>
        <authorList>
            <person name="Yee E."/>
            <person name="Chapman M.H."/>
            <person name="Huynh S."/>
            <person name="Bono J.L."/>
            <person name="On S.L."/>
            <person name="St Leger J."/>
            <person name="Foster G."/>
            <person name="Parker C.T."/>
            <person name="Miller W.G."/>
        </authorList>
    </citation>
    <scope>NUCLEOTIDE SEQUENCE [LARGE SCALE GENOMIC DNA]</scope>
    <source>
        <strain evidence="3 4">RM9337</strain>
    </source>
</reference>
<feature type="region of interest" description="Disordered" evidence="1">
    <location>
        <begin position="131"/>
        <end position="151"/>
    </location>
</feature>
<evidence type="ECO:0000313" key="3">
    <source>
        <dbReference type="EMBL" id="MBE3607200.1"/>
    </source>
</evidence>
<feature type="compositionally biased region" description="Basic and acidic residues" evidence="1">
    <location>
        <begin position="131"/>
        <end position="140"/>
    </location>
</feature>
<dbReference type="AlphaFoldDB" id="A0AAW3ZWN4"/>
<feature type="domain" description="YokE-like PH" evidence="2">
    <location>
        <begin position="35"/>
        <end position="122"/>
    </location>
</feature>
<dbReference type="RefSeq" id="WP_169971888.1">
    <property type="nucleotide sequence ID" value="NZ_CP012545.1"/>
</dbReference>
<comment type="caution">
    <text evidence="3">The sequence shown here is derived from an EMBL/GenBank/DDBJ whole genome shotgun (WGS) entry which is preliminary data.</text>
</comment>
<dbReference type="Pfam" id="PF14470">
    <property type="entry name" value="bPH_3"/>
    <property type="match status" value="1"/>
</dbReference>
<evidence type="ECO:0000259" key="2">
    <source>
        <dbReference type="Pfam" id="PF14470"/>
    </source>
</evidence>
<gene>
    <name evidence="3" type="ORF">CCAL9337_00420</name>
</gene>